<dbReference type="HOGENOM" id="CLU_1404380_0_0_1"/>
<dbReference type="PANTHER" id="PTHR36617">
    <property type="entry name" value="PROTEIN, PUTATIVE-RELATED"/>
    <property type="match status" value="1"/>
</dbReference>
<gene>
    <name evidence="1" type="ordered locus">MTR_8g099690</name>
</gene>
<accession>A0A072TUQ7</accession>
<dbReference type="Proteomes" id="UP000002051">
    <property type="component" value="Chromosome 8"/>
</dbReference>
<keyword evidence="1" id="KW-0812">Transmembrane</keyword>
<reference evidence="1 3" key="2">
    <citation type="journal article" date="2014" name="BMC Genomics">
        <title>An improved genome release (version Mt4.0) for the model legume Medicago truncatula.</title>
        <authorList>
            <person name="Tang H."/>
            <person name="Krishnakumar V."/>
            <person name="Bidwell S."/>
            <person name="Rosen B."/>
            <person name="Chan A."/>
            <person name="Zhou S."/>
            <person name="Gentzbittel L."/>
            <person name="Childs K.L."/>
            <person name="Yandell M."/>
            <person name="Gundlach H."/>
            <person name="Mayer K.F."/>
            <person name="Schwartz D.C."/>
            <person name="Town C.D."/>
        </authorList>
    </citation>
    <scope>GENOME REANNOTATION</scope>
    <source>
        <strain evidence="1">A17</strain>
        <strain evidence="2 3">cv. Jemalong A17</strain>
    </source>
</reference>
<evidence type="ECO:0000313" key="3">
    <source>
        <dbReference type="Proteomes" id="UP000002051"/>
    </source>
</evidence>
<evidence type="ECO:0000313" key="2">
    <source>
        <dbReference type="EnsemblPlants" id="KEH21259"/>
    </source>
</evidence>
<evidence type="ECO:0000313" key="1">
    <source>
        <dbReference type="EMBL" id="KEH21259.1"/>
    </source>
</evidence>
<keyword evidence="3" id="KW-1185">Reference proteome</keyword>
<dbReference type="EnsemblPlants" id="KEH21259">
    <property type="protein sequence ID" value="KEH21259"/>
    <property type="gene ID" value="MTR_8g099690"/>
</dbReference>
<protein>
    <submittedName>
        <fullName evidence="1">Transmembrane protein, putative</fullName>
    </submittedName>
</protein>
<organism evidence="1 3">
    <name type="scientific">Medicago truncatula</name>
    <name type="common">Barrel medic</name>
    <name type="synonym">Medicago tribuloides</name>
    <dbReference type="NCBI Taxonomy" id="3880"/>
    <lineage>
        <taxon>Eukaryota</taxon>
        <taxon>Viridiplantae</taxon>
        <taxon>Streptophyta</taxon>
        <taxon>Embryophyta</taxon>
        <taxon>Tracheophyta</taxon>
        <taxon>Spermatophyta</taxon>
        <taxon>Magnoliopsida</taxon>
        <taxon>eudicotyledons</taxon>
        <taxon>Gunneridae</taxon>
        <taxon>Pentapetalae</taxon>
        <taxon>rosids</taxon>
        <taxon>fabids</taxon>
        <taxon>Fabales</taxon>
        <taxon>Fabaceae</taxon>
        <taxon>Papilionoideae</taxon>
        <taxon>50 kb inversion clade</taxon>
        <taxon>NPAAA clade</taxon>
        <taxon>Hologalegina</taxon>
        <taxon>IRL clade</taxon>
        <taxon>Trifolieae</taxon>
        <taxon>Medicago</taxon>
    </lineage>
</organism>
<dbReference type="AlphaFoldDB" id="A0A072TUQ7"/>
<keyword evidence="1" id="KW-0472">Membrane</keyword>
<sequence length="194" mass="22260">MYNIHTHKLIFRLSGRYSRFLSFSGRLILLKFVLTALPVYALSFFKAFSVDRDGLWRRVLVARYQADGGLEDAGRSCSSWWREIVRIRDGIGEGGDWFAGCVRRRVGDGAEIDFWRDCWCGSVSLCERFRRLYDLAANKVPLKVSIRLPAKSNLADRGITFVEDRFCVTGCGHVEDVNHMFFSCPIFGTLWPMV</sequence>
<dbReference type="PANTHER" id="PTHR36617:SF5">
    <property type="entry name" value="OS05G0421675 PROTEIN"/>
    <property type="match status" value="1"/>
</dbReference>
<dbReference type="EMBL" id="CM001224">
    <property type="protein sequence ID" value="KEH21259.1"/>
    <property type="molecule type" value="Genomic_DNA"/>
</dbReference>
<name>A0A072TUQ7_MEDTR</name>
<reference evidence="2" key="3">
    <citation type="submission" date="2015-04" db="UniProtKB">
        <authorList>
            <consortium name="EnsemblPlants"/>
        </authorList>
    </citation>
    <scope>IDENTIFICATION</scope>
    <source>
        <strain evidence="2">cv. Jemalong A17</strain>
    </source>
</reference>
<proteinExistence type="predicted"/>
<reference evidence="1 3" key="1">
    <citation type="journal article" date="2011" name="Nature">
        <title>The Medicago genome provides insight into the evolution of rhizobial symbioses.</title>
        <authorList>
            <person name="Young N.D."/>
            <person name="Debelle F."/>
            <person name="Oldroyd G.E."/>
            <person name="Geurts R."/>
            <person name="Cannon S.B."/>
            <person name="Udvardi M.K."/>
            <person name="Benedito V.A."/>
            <person name="Mayer K.F."/>
            <person name="Gouzy J."/>
            <person name="Schoof H."/>
            <person name="Van de Peer Y."/>
            <person name="Proost S."/>
            <person name="Cook D.R."/>
            <person name="Meyers B.C."/>
            <person name="Spannagl M."/>
            <person name="Cheung F."/>
            <person name="De Mita S."/>
            <person name="Krishnakumar V."/>
            <person name="Gundlach H."/>
            <person name="Zhou S."/>
            <person name="Mudge J."/>
            <person name="Bharti A.K."/>
            <person name="Murray J.D."/>
            <person name="Naoumkina M.A."/>
            <person name="Rosen B."/>
            <person name="Silverstein K.A."/>
            <person name="Tang H."/>
            <person name="Rombauts S."/>
            <person name="Zhao P.X."/>
            <person name="Zhou P."/>
            <person name="Barbe V."/>
            <person name="Bardou P."/>
            <person name="Bechner M."/>
            <person name="Bellec A."/>
            <person name="Berger A."/>
            <person name="Berges H."/>
            <person name="Bidwell S."/>
            <person name="Bisseling T."/>
            <person name="Choisne N."/>
            <person name="Couloux A."/>
            <person name="Denny R."/>
            <person name="Deshpande S."/>
            <person name="Dai X."/>
            <person name="Doyle J.J."/>
            <person name="Dudez A.M."/>
            <person name="Farmer A.D."/>
            <person name="Fouteau S."/>
            <person name="Franken C."/>
            <person name="Gibelin C."/>
            <person name="Gish J."/>
            <person name="Goldstein S."/>
            <person name="Gonzalez A.J."/>
            <person name="Green P.J."/>
            <person name="Hallab A."/>
            <person name="Hartog M."/>
            <person name="Hua A."/>
            <person name="Humphray S.J."/>
            <person name="Jeong D.H."/>
            <person name="Jing Y."/>
            <person name="Jocker A."/>
            <person name="Kenton S.M."/>
            <person name="Kim D.J."/>
            <person name="Klee K."/>
            <person name="Lai H."/>
            <person name="Lang C."/>
            <person name="Lin S."/>
            <person name="Macmil S.L."/>
            <person name="Magdelenat G."/>
            <person name="Matthews L."/>
            <person name="McCorrison J."/>
            <person name="Monaghan E.L."/>
            <person name="Mun J.H."/>
            <person name="Najar F.Z."/>
            <person name="Nicholson C."/>
            <person name="Noirot C."/>
            <person name="O'Bleness M."/>
            <person name="Paule C.R."/>
            <person name="Poulain J."/>
            <person name="Prion F."/>
            <person name="Qin B."/>
            <person name="Qu C."/>
            <person name="Retzel E.F."/>
            <person name="Riddle C."/>
            <person name="Sallet E."/>
            <person name="Samain S."/>
            <person name="Samson N."/>
            <person name="Sanders I."/>
            <person name="Saurat O."/>
            <person name="Scarpelli C."/>
            <person name="Schiex T."/>
            <person name="Segurens B."/>
            <person name="Severin A.J."/>
            <person name="Sherrier D.J."/>
            <person name="Shi R."/>
            <person name="Sims S."/>
            <person name="Singer S.R."/>
            <person name="Sinharoy S."/>
            <person name="Sterck L."/>
            <person name="Viollet A."/>
            <person name="Wang B.B."/>
            <person name="Wang K."/>
            <person name="Wang M."/>
            <person name="Wang X."/>
            <person name="Warfsmann J."/>
            <person name="Weissenbach J."/>
            <person name="White D.D."/>
            <person name="White J.D."/>
            <person name="Wiley G.B."/>
            <person name="Wincker P."/>
            <person name="Xing Y."/>
            <person name="Yang L."/>
            <person name="Yao Z."/>
            <person name="Ying F."/>
            <person name="Zhai J."/>
            <person name="Zhou L."/>
            <person name="Zuber A."/>
            <person name="Denarie J."/>
            <person name="Dixon R.A."/>
            <person name="May G.D."/>
            <person name="Schwartz D.C."/>
            <person name="Rogers J."/>
            <person name="Quetier F."/>
            <person name="Town C.D."/>
            <person name="Roe B.A."/>
        </authorList>
    </citation>
    <scope>NUCLEOTIDE SEQUENCE [LARGE SCALE GENOMIC DNA]</scope>
    <source>
        <strain evidence="1">A17</strain>
        <strain evidence="2 3">cv. Jemalong A17</strain>
    </source>
</reference>